<protein>
    <submittedName>
        <fullName evidence="2">Uncharacterized protein</fullName>
    </submittedName>
</protein>
<gene>
    <name evidence="1" type="ORF">ABTW24_18820</name>
    <name evidence="2" type="ORF">NCTC11429_03637</name>
</gene>
<organism evidence="2 3">
    <name type="scientific">Sphingobacterium thalpophilum</name>
    <dbReference type="NCBI Taxonomy" id="259"/>
    <lineage>
        <taxon>Bacteria</taxon>
        <taxon>Pseudomonadati</taxon>
        <taxon>Bacteroidota</taxon>
        <taxon>Sphingobacteriia</taxon>
        <taxon>Sphingobacteriales</taxon>
        <taxon>Sphingobacteriaceae</taxon>
        <taxon>Sphingobacterium</taxon>
    </lineage>
</organism>
<reference evidence="2 3" key="1">
    <citation type="submission" date="2019-05" db="EMBL/GenBank/DDBJ databases">
        <authorList>
            <consortium name="Pathogen Informatics"/>
        </authorList>
    </citation>
    <scope>NUCLEOTIDE SEQUENCE [LARGE SCALE GENOMIC DNA]</scope>
    <source>
        <strain evidence="2 3">NCTC11429</strain>
    </source>
</reference>
<accession>A0A4U9VLP4</accession>
<name>A0A4U9VLP4_9SPHI</name>
<evidence type="ECO:0000313" key="3">
    <source>
        <dbReference type="Proteomes" id="UP000308196"/>
    </source>
</evidence>
<reference evidence="1 4" key="2">
    <citation type="submission" date="2024-06" db="EMBL/GenBank/DDBJ databases">
        <title>Soil Sphingobacterium thalpophilum.</title>
        <authorList>
            <person name="Yang J."/>
            <person name="Li J."/>
        </authorList>
    </citation>
    <scope>NUCLEOTIDE SEQUENCE [LARGE SCALE GENOMIC DNA]</scope>
    <source>
        <strain evidence="1 4">22g91tb</strain>
    </source>
</reference>
<dbReference type="AlphaFoldDB" id="A0A4U9VLP4"/>
<proteinExistence type="predicted"/>
<evidence type="ECO:0000313" key="4">
    <source>
        <dbReference type="Proteomes" id="UP001566204"/>
    </source>
</evidence>
<evidence type="ECO:0000313" key="1">
    <source>
        <dbReference type="EMBL" id="MEZ0453650.1"/>
    </source>
</evidence>
<dbReference type="RefSeq" id="WP_138096914.1">
    <property type="nucleotide sequence ID" value="NZ_CP162525.1"/>
</dbReference>
<dbReference type="EMBL" id="LR590484">
    <property type="protein sequence ID" value="VTR48130.1"/>
    <property type="molecule type" value="Genomic_DNA"/>
</dbReference>
<evidence type="ECO:0000313" key="2">
    <source>
        <dbReference type="EMBL" id="VTR48130.1"/>
    </source>
</evidence>
<keyword evidence="4" id="KW-1185">Reference proteome</keyword>
<sequence length="75" mass="8772">MKEFIINCEIDGIPQQIVLGELYGGRRYHVYINKRFVTSVVLRHGDWVMLCNNPSWLTTDELTIFVEYINGIHSD</sequence>
<dbReference type="Proteomes" id="UP000308196">
    <property type="component" value="Chromosome"/>
</dbReference>
<dbReference type="STRING" id="1123265.GCA_000686625_01227"/>
<dbReference type="Proteomes" id="UP001566204">
    <property type="component" value="Unassembled WGS sequence"/>
</dbReference>
<dbReference type="EMBL" id="JBEOQB010000005">
    <property type="protein sequence ID" value="MEZ0453650.1"/>
    <property type="molecule type" value="Genomic_DNA"/>
</dbReference>
<dbReference type="GeneID" id="78464296"/>
<dbReference type="KEGG" id="stha:NCTC11429_03637"/>